<keyword evidence="4 7" id="KW-0067">ATP-binding</keyword>
<dbReference type="AlphaFoldDB" id="A0A2N9AU66"/>
<evidence type="ECO:0000313" key="8">
    <source>
        <dbReference type="Proteomes" id="UP000233769"/>
    </source>
</evidence>
<protein>
    <submittedName>
        <fullName evidence="7">Putative ATP-binding component of ABC transporter</fullName>
    </submittedName>
</protein>
<dbReference type="Pfam" id="PF00005">
    <property type="entry name" value="ABC_tran"/>
    <property type="match status" value="1"/>
</dbReference>
<evidence type="ECO:0000256" key="1">
    <source>
        <dbReference type="ARBA" id="ARBA00005417"/>
    </source>
</evidence>
<reference evidence="8" key="1">
    <citation type="submission" date="2017-10" db="EMBL/GenBank/DDBJ databases">
        <authorList>
            <person name="Regsiter A."/>
            <person name="William W."/>
        </authorList>
    </citation>
    <scope>NUCLEOTIDE SEQUENCE [LARGE SCALE GENOMIC DNA]</scope>
</reference>
<dbReference type="PROSITE" id="PS00211">
    <property type="entry name" value="ABC_TRANSPORTER_1"/>
    <property type="match status" value="1"/>
</dbReference>
<evidence type="ECO:0000256" key="4">
    <source>
        <dbReference type="ARBA" id="ARBA00022840"/>
    </source>
</evidence>
<accession>A0A2N9AU66</accession>
<dbReference type="CDD" id="cd03293">
    <property type="entry name" value="ABC_NrtD_SsuB_transporters"/>
    <property type="match status" value="1"/>
</dbReference>
<feature type="domain" description="ABC transporter" evidence="6">
    <location>
        <begin position="52"/>
        <end position="285"/>
    </location>
</feature>
<dbReference type="InterPro" id="IPR050166">
    <property type="entry name" value="ABC_transporter_ATP-bind"/>
</dbReference>
<dbReference type="PANTHER" id="PTHR42788:SF19">
    <property type="entry name" value="ALIPHATIC SULFONATES IMPORT ATP-BINDING PROTEIN SSUB 2"/>
    <property type="match status" value="1"/>
</dbReference>
<dbReference type="Proteomes" id="UP000233769">
    <property type="component" value="Chromosome tk0001"/>
</dbReference>
<evidence type="ECO:0000313" key="7">
    <source>
        <dbReference type="EMBL" id="SOR30859.1"/>
    </source>
</evidence>
<dbReference type="InterPro" id="IPR017871">
    <property type="entry name" value="ABC_transporter-like_CS"/>
</dbReference>
<keyword evidence="3" id="KW-0547">Nucleotide-binding</keyword>
<evidence type="ECO:0000256" key="3">
    <source>
        <dbReference type="ARBA" id="ARBA00022741"/>
    </source>
</evidence>
<proteinExistence type="inferred from homology"/>
<evidence type="ECO:0000256" key="5">
    <source>
        <dbReference type="SAM" id="MobiDB-lite"/>
    </source>
</evidence>
<dbReference type="GO" id="GO:0005524">
    <property type="term" value="F:ATP binding"/>
    <property type="evidence" value="ECO:0007669"/>
    <property type="project" value="UniProtKB-KW"/>
</dbReference>
<dbReference type="EMBL" id="LT962688">
    <property type="protein sequence ID" value="SOR30859.1"/>
    <property type="molecule type" value="Genomic_DNA"/>
</dbReference>
<dbReference type="Gene3D" id="3.40.50.300">
    <property type="entry name" value="P-loop containing nucleotide triphosphate hydrolases"/>
    <property type="match status" value="1"/>
</dbReference>
<dbReference type="SUPFAM" id="SSF52540">
    <property type="entry name" value="P-loop containing nucleoside triphosphate hydrolases"/>
    <property type="match status" value="1"/>
</dbReference>
<dbReference type="InterPro" id="IPR027417">
    <property type="entry name" value="P-loop_NTPase"/>
</dbReference>
<comment type="similarity">
    <text evidence="1">Belongs to the ABC transporter superfamily.</text>
</comment>
<organism evidence="7 8">
    <name type="scientific">Methylorubrum extorquens</name>
    <name type="common">Methylobacterium dichloromethanicum</name>
    <name type="synonym">Methylobacterium extorquens</name>
    <dbReference type="NCBI Taxonomy" id="408"/>
    <lineage>
        <taxon>Bacteria</taxon>
        <taxon>Pseudomonadati</taxon>
        <taxon>Pseudomonadota</taxon>
        <taxon>Alphaproteobacteria</taxon>
        <taxon>Hyphomicrobiales</taxon>
        <taxon>Methylobacteriaceae</taxon>
        <taxon>Methylorubrum</taxon>
    </lineage>
</organism>
<evidence type="ECO:0000256" key="2">
    <source>
        <dbReference type="ARBA" id="ARBA00022448"/>
    </source>
</evidence>
<dbReference type="PANTHER" id="PTHR42788">
    <property type="entry name" value="TAURINE IMPORT ATP-BINDING PROTEIN-RELATED"/>
    <property type="match status" value="1"/>
</dbReference>
<dbReference type="InterPro" id="IPR003439">
    <property type="entry name" value="ABC_transporter-like_ATP-bd"/>
</dbReference>
<dbReference type="GO" id="GO:0016887">
    <property type="term" value="F:ATP hydrolysis activity"/>
    <property type="evidence" value="ECO:0007669"/>
    <property type="project" value="InterPro"/>
</dbReference>
<dbReference type="PROSITE" id="PS50893">
    <property type="entry name" value="ABC_TRANSPORTER_2"/>
    <property type="match status" value="1"/>
</dbReference>
<dbReference type="InterPro" id="IPR003593">
    <property type="entry name" value="AAA+_ATPase"/>
</dbReference>
<dbReference type="SMART" id="SM00382">
    <property type="entry name" value="AAA"/>
    <property type="match status" value="1"/>
</dbReference>
<sequence length="312" mass="33513">MAAFAHANPLANPSAHPSANPLPAYPRAAPAEAAAPASKRLTRPAANAAPAIEILSAEKVFADGTRGLAPVDLTVREGEFLSLIGPSGCGKSTLLSLVANLSEPSDGRLLWWRGGFNGVGAEGRRMSVVFQDATLMPWLRIAANVRLPLDLAGVKKAEAAPRVQAALDLVGLGEKGRSYPRQLSGGMRMRAAIARGLVTEPNLLLMDEPFGALDEFTRNKLDADLVDLWWRRSLTVLFVTHSIYEAVFLSTRIVVMAARPGRIFSELTIDEPHPRGDAFRRSPRFAEYCQRLSALLTEASLASDPATAEARA</sequence>
<gene>
    <name evidence="7" type="ORF">TK0001_4257</name>
</gene>
<keyword evidence="2" id="KW-0813">Transport</keyword>
<feature type="region of interest" description="Disordered" evidence="5">
    <location>
        <begin position="7"/>
        <end position="26"/>
    </location>
</feature>
<evidence type="ECO:0000259" key="6">
    <source>
        <dbReference type="PROSITE" id="PS50893"/>
    </source>
</evidence>
<name>A0A2N9AU66_METEX</name>